<dbReference type="Pfam" id="PF02586">
    <property type="entry name" value="SRAP"/>
    <property type="match status" value="1"/>
</dbReference>
<dbReference type="PANTHER" id="PTHR13604:SF0">
    <property type="entry name" value="ABASIC SITE PROCESSING PROTEIN HMCES"/>
    <property type="match status" value="1"/>
</dbReference>
<dbReference type="Proteomes" id="UP000295325">
    <property type="component" value="Unassembled WGS sequence"/>
</dbReference>
<dbReference type="AlphaFoldDB" id="A0A4R7KPR0"/>
<dbReference type="InterPro" id="IPR003738">
    <property type="entry name" value="SRAP"/>
</dbReference>
<comment type="caution">
    <text evidence="9">The sequence shown here is derived from an EMBL/GenBank/DDBJ whole genome shotgun (WGS) entry which is preliminary data.</text>
</comment>
<dbReference type="Gene3D" id="3.90.1680.10">
    <property type="entry name" value="SOS response associated peptidase-like"/>
    <property type="match status" value="1"/>
</dbReference>
<keyword evidence="10" id="KW-1185">Reference proteome</keyword>
<evidence type="ECO:0000256" key="2">
    <source>
        <dbReference type="ARBA" id="ARBA00022670"/>
    </source>
</evidence>
<organism evidence="9 10">
    <name type="scientific">Fonticella tunisiensis</name>
    <dbReference type="NCBI Taxonomy" id="1096341"/>
    <lineage>
        <taxon>Bacteria</taxon>
        <taxon>Bacillati</taxon>
        <taxon>Bacillota</taxon>
        <taxon>Clostridia</taxon>
        <taxon>Eubacteriales</taxon>
        <taxon>Clostridiaceae</taxon>
        <taxon>Fonticella</taxon>
    </lineage>
</organism>
<accession>A0A4R7KPR0</accession>
<dbReference type="EC" id="3.4.-.-" evidence="8"/>
<dbReference type="SUPFAM" id="SSF143081">
    <property type="entry name" value="BB1717-like"/>
    <property type="match status" value="1"/>
</dbReference>
<dbReference type="RefSeq" id="WP_133627873.1">
    <property type="nucleotide sequence ID" value="NZ_SOAZ01000008.1"/>
</dbReference>
<comment type="similarity">
    <text evidence="1 8">Belongs to the SOS response-associated peptidase family.</text>
</comment>
<gene>
    <name evidence="9" type="ORF">EDD71_10827</name>
</gene>
<dbReference type="EMBL" id="SOAZ01000008">
    <property type="protein sequence ID" value="TDT61130.1"/>
    <property type="molecule type" value="Genomic_DNA"/>
</dbReference>
<sequence length="206" mass="24473">MCGRYLLDNEIRDMLESYNIKRVFIDELLKGDIYPGCKAPVIVDNSGMELRKYTWGFMVNNRKIINARAESLAIKNTFKNSFYRRRCLIPCSAFYEWKNERNRKVKYRISLKNKEMFSLAGIYNMFHDKNLGFYEGFVIITTEANKDMSDIHHRMPLIIDKKWEDVWINNKSKIEDIMKLLSPFNSQLLIEPCFDGSFNNEQLSMF</sequence>
<dbReference type="PANTHER" id="PTHR13604">
    <property type="entry name" value="DC12-RELATED"/>
    <property type="match status" value="1"/>
</dbReference>
<dbReference type="GO" id="GO:0006508">
    <property type="term" value="P:proteolysis"/>
    <property type="evidence" value="ECO:0007669"/>
    <property type="project" value="UniProtKB-KW"/>
</dbReference>
<evidence type="ECO:0000313" key="9">
    <source>
        <dbReference type="EMBL" id="TDT61130.1"/>
    </source>
</evidence>
<evidence type="ECO:0000256" key="6">
    <source>
        <dbReference type="ARBA" id="ARBA00023125"/>
    </source>
</evidence>
<evidence type="ECO:0000313" key="10">
    <source>
        <dbReference type="Proteomes" id="UP000295325"/>
    </source>
</evidence>
<keyword evidence="5" id="KW-0190">Covalent protein-DNA linkage</keyword>
<keyword evidence="7" id="KW-0456">Lyase</keyword>
<protein>
    <recommendedName>
        <fullName evidence="8">Abasic site processing protein</fullName>
        <ecNumber evidence="8">3.4.-.-</ecNumber>
    </recommendedName>
</protein>
<dbReference type="GO" id="GO:0016829">
    <property type="term" value="F:lyase activity"/>
    <property type="evidence" value="ECO:0007669"/>
    <property type="project" value="UniProtKB-KW"/>
</dbReference>
<evidence type="ECO:0000256" key="4">
    <source>
        <dbReference type="ARBA" id="ARBA00022801"/>
    </source>
</evidence>
<evidence type="ECO:0000256" key="3">
    <source>
        <dbReference type="ARBA" id="ARBA00022763"/>
    </source>
</evidence>
<keyword evidence="6" id="KW-0238">DNA-binding</keyword>
<evidence type="ECO:0000256" key="8">
    <source>
        <dbReference type="RuleBase" id="RU364100"/>
    </source>
</evidence>
<keyword evidence="2 8" id="KW-0645">Protease</keyword>
<dbReference type="GO" id="GO:0106300">
    <property type="term" value="P:protein-DNA covalent cross-linking repair"/>
    <property type="evidence" value="ECO:0007669"/>
    <property type="project" value="InterPro"/>
</dbReference>
<reference evidence="9 10" key="1">
    <citation type="submission" date="2019-03" db="EMBL/GenBank/DDBJ databases">
        <title>Genomic Encyclopedia of Type Strains, Phase IV (KMG-IV): sequencing the most valuable type-strain genomes for metagenomic binning, comparative biology and taxonomic classification.</title>
        <authorList>
            <person name="Goeker M."/>
        </authorList>
    </citation>
    <scope>NUCLEOTIDE SEQUENCE [LARGE SCALE GENOMIC DNA]</scope>
    <source>
        <strain evidence="9 10">DSM 24455</strain>
    </source>
</reference>
<evidence type="ECO:0000256" key="5">
    <source>
        <dbReference type="ARBA" id="ARBA00023124"/>
    </source>
</evidence>
<dbReference type="GO" id="GO:0003697">
    <property type="term" value="F:single-stranded DNA binding"/>
    <property type="evidence" value="ECO:0007669"/>
    <property type="project" value="InterPro"/>
</dbReference>
<proteinExistence type="inferred from homology"/>
<keyword evidence="3" id="KW-0227">DNA damage</keyword>
<name>A0A4R7KPR0_9CLOT</name>
<dbReference type="InterPro" id="IPR036590">
    <property type="entry name" value="SRAP-like"/>
</dbReference>
<keyword evidence="4 8" id="KW-0378">Hydrolase</keyword>
<dbReference type="GO" id="GO:0008233">
    <property type="term" value="F:peptidase activity"/>
    <property type="evidence" value="ECO:0007669"/>
    <property type="project" value="UniProtKB-KW"/>
</dbReference>
<dbReference type="OrthoDB" id="9782620at2"/>
<evidence type="ECO:0000256" key="7">
    <source>
        <dbReference type="ARBA" id="ARBA00023239"/>
    </source>
</evidence>
<evidence type="ECO:0000256" key="1">
    <source>
        <dbReference type="ARBA" id="ARBA00008136"/>
    </source>
</evidence>